<proteinExistence type="predicted"/>
<comment type="caution">
    <text evidence="1">The sequence shown here is derived from an EMBL/GenBank/DDBJ whole genome shotgun (WGS) entry which is preliminary data.</text>
</comment>
<reference evidence="1 2" key="1">
    <citation type="submission" date="2018-08" db="EMBL/GenBank/DDBJ databases">
        <title>Genome Sequence of Clavibacter michiganensis Subspecies type strains, and the Atypical Peach-Colored Strains Isolated from Tomato.</title>
        <authorList>
            <person name="Osdaghi E."/>
            <person name="Portier P."/>
            <person name="Briand M."/>
            <person name="Jacques M.-A."/>
        </authorList>
    </citation>
    <scope>NUCLEOTIDE SEQUENCE [LARGE SCALE GENOMIC DNA]</scope>
    <source>
        <strain evidence="1 2">CFBP 8216</strain>
    </source>
</reference>
<dbReference type="Proteomes" id="UP000265355">
    <property type="component" value="Unassembled WGS sequence"/>
</dbReference>
<organism evidence="1 2">
    <name type="scientific">Clavibacter californiensis</name>
    <dbReference type="NCBI Taxonomy" id="1401995"/>
    <lineage>
        <taxon>Bacteria</taxon>
        <taxon>Bacillati</taxon>
        <taxon>Actinomycetota</taxon>
        <taxon>Actinomycetes</taxon>
        <taxon>Micrococcales</taxon>
        <taxon>Microbacteriaceae</taxon>
        <taxon>Clavibacter</taxon>
    </lineage>
</organism>
<evidence type="ECO:0000313" key="2">
    <source>
        <dbReference type="Proteomes" id="UP000265355"/>
    </source>
</evidence>
<gene>
    <name evidence="1" type="ORF">DZF98_16520</name>
</gene>
<dbReference type="EMBL" id="QWEE01000616">
    <property type="protein sequence ID" value="RII86585.1"/>
    <property type="molecule type" value="Genomic_DNA"/>
</dbReference>
<accession>A0ABX9N0X9</accession>
<dbReference type="PROSITE" id="PS51257">
    <property type="entry name" value="PROKAR_LIPOPROTEIN"/>
    <property type="match status" value="1"/>
</dbReference>
<keyword evidence="2" id="KW-1185">Reference proteome</keyword>
<protein>
    <submittedName>
        <fullName evidence="1">DUF3515 domain-containing protein</fullName>
    </submittedName>
</protein>
<sequence length="33" mass="3177">MTPRRSARALLRPLAAAAAAAGIALAVSGCAPT</sequence>
<feature type="non-terminal residue" evidence="1">
    <location>
        <position position="33"/>
    </location>
</feature>
<name>A0ABX9N0X9_9MICO</name>
<evidence type="ECO:0000313" key="1">
    <source>
        <dbReference type="EMBL" id="RII86585.1"/>
    </source>
</evidence>